<dbReference type="Proteomes" id="UP001152747">
    <property type="component" value="Unassembled WGS sequence"/>
</dbReference>
<name>A0A9P1ICN4_9PELO</name>
<dbReference type="InterPro" id="IPR056780">
    <property type="entry name" value="Renin_r_C"/>
</dbReference>
<dbReference type="OrthoDB" id="10066799at2759"/>
<keyword evidence="2" id="KW-0689">Ribosomal protein</keyword>
<dbReference type="SUPFAM" id="SSF46911">
    <property type="entry name" value="Ribosomal protein S18"/>
    <property type="match status" value="1"/>
</dbReference>
<feature type="chain" id="PRO_5040374623" description="Renin receptor-like C-terminal transmembrane spanning segment domain-containing protein" evidence="5">
    <location>
        <begin position="17"/>
        <end position="435"/>
    </location>
</feature>
<dbReference type="GO" id="GO:0003735">
    <property type="term" value="F:structural constituent of ribosome"/>
    <property type="evidence" value="ECO:0007669"/>
    <property type="project" value="InterPro"/>
</dbReference>
<dbReference type="PANTHER" id="PTHR13479">
    <property type="entry name" value="30S RIBOSOMAL PROTEIN S18"/>
    <property type="match status" value="1"/>
</dbReference>
<feature type="domain" description="Renin receptor-like C-terminal transmembrane spanning segment" evidence="6">
    <location>
        <begin position="239"/>
        <end position="299"/>
    </location>
</feature>
<evidence type="ECO:0000256" key="1">
    <source>
        <dbReference type="ARBA" id="ARBA00005589"/>
    </source>
</evidence>
<keyword evidence="5" id="KW-0732">Signal</keyword>
<dbReference type="AlphaFoldDB" id="A0A9P1ICN4"/>
<evidence type="ECO:0000256" key="2">
    <source>
        <dbReference type="ARBA" id="ARBA00022980"/>
    </source>
</evidence>
<dbReference type="PANTHER" id="PTHR13479:SF40">
    <property type="entry name" value="SMALL RIBOSOMAL SUBUNIT PROTEIN BS18M"/>
    <property type="match status" value="1"/>
</dbReference>
<dbReference type="Gene3D" id="4.10.640.10">
    <property type="entry name" value="Ribosomal protein S18"/>
    <property type="match status" value="1"/>
</dbReference>
<evidence type="ECO:0000256" key="4">
    <source>
        <dbReference type="SAM" id="Phobius"/>
    </source>
</evidence>
<keyword evidence="8" id="KW-1185">Reference proteome</keyword>
<gene>
    <name evidence="7" type="ORF">CAMP_LOCUS5396</name>
</gene>
<reference evidence="7" key="1">
    <citation type="submission" date="2022-11" db="EMBL/GenBank/DDBJ databases">
        <authorList>
            <person name="Kikuchi T."/>
        </authorList>
    </citation>
    <scope>NUCLEOTIDE SEQUENCE</scope>
    <source>
        <strain evidence="7">PS1010</strain>
    </source>
</reference>
<evidence type="ECO:0000256" key="3">
    <source>
        <dbReference type="ARBA" id="ARBA00023274"/>
    </source>
</evidence>
<keyword evidence="4" id="KW-1133">Transmembrane helix</keyword>
<keyword evidence="4" id="KW-0472">Membrane</keyword>
<keyword evidence="4" id="KW-0812">Transmembrane</keyword>
<sequence>MLTVLILLSCFVLQDAAIIKFVNFNDHFQVKIENETLNSNILRKFNEGYFGVRAVESENGSVLFDRPNVLVLCSIQGLEKVKFEGKEFEFNGDFETQTFLNNMNQELDDGQFKVLTINEHGTIEGTPKNLVGLANNQSITKKTINPALNEQLGALFKLETALKDYKKEDGVVQIYQIQLKFPPIHSKLENRTVALELLQTELGNVIGALRKVYEHQLLVEIYTHKNSEHVHHHEIRDLREFYSKTFQLAIRRGVDYPAMFLIVSGLIAFFSFAVIAAVIFMWDTQDMGKNSIIYRLTSNYKKKMLKIGTFLSKSLLQTAPRRLCSIGATTKEDEPIVLEKNPYTKEPRKCLLCSTGVELDYKNSRLLQQFVSTFSGRVYDRHITGLCDKQQEKLIEAIAKSRRAGYMPIFVKDPKYTRDPKLFDPLRPLRSHSFA</sequence>
<dbReference type="EMBL" id="CANHGI010000002">
    <property type="protein sequence ID" value="CAI5442759.1"/>
    <property type="molecule type" value="Genomic_DNA"/>
</dbReference>
<dbReference type="InterPro" id="IPR036870">
    <property type="entry name" value="Ribosomal_bS18_sf"/>
</dbReference>
<evidence type="ECO:0000259" key="6">
    <source>
        <dbReference type="Pfam" id="PF07850"/>
    </source>
</evidence>
<feature type="signal peptide" evidence="5">
    <location>
        <begin position="1"/>
        <end position="16"/>
    </location>
</feature>
<dbReference type="Pfam" id="PF07850">
    <property type="entry name" value="Renin_r"/>
    <property type="match status" value="1"/>
</dbReference>
<protein>
    <recommendedName>
        <fullName evidence="6">Renin receptor-like C-terminal transmembrane spanning segment domain-containing protein</fullName>
    </recommendedName>
</protein>
<dbReference type="FunFam" id="4.10.640.10:FF:000021">
    <property type="entry name" value="Mitochondrial Ribosomal Protein, Small"/>
    <property type="match status" value="1"/>
</dbReference>
<organism evidence="7 8">
    <name type="scientific">Caenorhabditis angaria</name>
    <dbReference type="NCBI Taxonomy" id="860376"/>
    <lineage>
        <taxon>Eukaryota</taxon>
        <taxon>Metazoa</taxon>
        <taxon>Ecdysozoa</taxon>
        <taxon>Nematoda</taxon>
        <taxon>Chromadorea</taxon>
        <taxon>Rhabditida</taxon>
        <taxon>Rhabditina</taxon>
        <taxon>Rhabditomorpha</taxon>
        <taxon>Rhabditoidea</taxon>
        <taxon>Rhabditidae</taxon>
        <taxon>Peloderinae</taxon>
        <taxon>Caenorhabditis</taxon>
    </lineage>
</organism>
<keyword evidence="3" id="KW-0687">Ribonucleoprotein</keyword>
<dbReference type="GO" id="GO:0070181">
    <property type="term" value="F:small ribosomal subunit rRNA binding"/>
    <property type="evidence" value="ECO:0007669"/>
    <property type="project" value="TreeGrafter"/>
</dbReference>
<comment type="caution">
    <text evidence="7">The sequence shown here is derived from an EMBL/GenBank/DDBJ whole genome shotgun (WGS) entry which is preliminary data.</text>
</comment>
<comment type="similarity">
    <text evidence="1">Belongs to the bacterial ribosomal protein bS18 family.</text>
</comment>
<dbReference type="Pfam" id="PF01084">
    <property type="entry name" value="Ribosomal_S18"/>
    <property type="match status" value="1"/>
</dbReference>
<proteinExistence type="inferred from homology"/>
<evidence type="ECO:0000313" key="8">
    <source>
        <dbReference type="Proteomes" id="UP001152747"/>
    </source>
</evidence>
<dbReference type="GO" id="GO:0032543">
    <property type="term" value="P:mitochondrial translation"/>
    <property type="evidence" value="ECO:0007669"/>
    <property type="project" value="TreeGrafter"/>
</dbReference>
<dbReference type="GO" id="GO:0005763">
    <property type="term" value="C:mitochondrial small ribosomal subunit"/>
    <property type="evidence" value="ECO:0007669"/>
    <property type="project" value="TreeGrafter"/>
</dbReference>
<evidence type="ECO:0000256" key="5">
    <source>
        <dbReference type="SAM" id="SignalP"/>
    </source>
</evidence>
<accession>A0A9P1ICN4</accession>
<feature type="transmembrane region" description="Helical" evidence="4">
    <location>
        <begin position="258"/>
        <end position="282"/>
    </location>
</feature>
<dbReference type="InterPro" id="IPR001648">
    <property type="entry name" value="Ribosomal_bS18"/>
</dbReference>
<evidence type="ECO:0000313" key="7">
    <source>
        <dbReference type="EMBL" id="CAI5442759.1"/>
    </source>
</evidence>